<dbReference type="STRING" id="226505.SAMN05444394_2538"/>
<protein>
    <recommendedName>
        <fullName evidence="4">Clp protease ClpB</fullName>
    </recommendedName>
</protein>
<gene>
    <name evidence="2" type="ORF">SAMN05444394_2538</name>
</gene>
<proteinExistence type="predicted"/>
<dbReference type="Proteomes" id="UP000185221">
    <property type="component" value="Unassembled WGS sequence"/>
</dbReference>
<dbReference type="OrthoDB" id="713774at2"/>
<reference evidence="3" key="1">
    <citation type="submission" date="2016-11" db="EMBL/GenBank/DDBJ databases">
        <authorList>
            <person name="Varghese N."/>
            <person name="Submissions S."/>
        </authorList>
    </citation>
    <scope>NUCLEOTIDE SEQUENCE [LARGE SCALE GENOMIC DNA]</scope>
    <source>
        <strain evidence="3">DSM 15292</strain>
    </source>
</reference>
<keyword evidence="1" id="KW-0472">Membrane</keyword>
<dbReference type="AlphaFoldDB" id="A0A1N6FLF6"/>
<sequence length="157" mass="18171">MILGFLLLILSITPPQFTKAGEAKLERMIQERDALTAEWKKSESKKSGIFGNRTKKDMIETNEWLERILAKDNLIMDELRMIGDIETTVATQTGDDYKAITLKLEQDVQALKRALAERNKTINGMLETRRTFEWTTLIFFLSTFGLGYWIYKIKKST</sequence>
<keyword evidence="1" id="KW-1133">Transmembrane helix</keyword>
<keyword evidence="1" id="KW-0812">Transmembrane</keyword>
<organism evidence="2 3">
    <name type="scientific">Algoriphagus halophilus</name>
    <dbReference type="NCBI Taxonomy" id="226505"/>
    <lineage>
        <taxon>Bacteria</taxon>
        <taxon>Pseudomonadati</taxon>
        <taxon>Bacteroidota</taxon>
        <taxon>Cytophagia</taxon>
        <taxon>Cytophagales</taxon>
        <taxon>Cyclobacteriaceae</taxon>
        <taxon>Algoriphagus</taxon>
    </lineage>
</organism>
<dbReference type="RefSeq" id="WP_074225370.1">
    <property type="nucleotide sequence ID" value="NZ_FSRC01000002.1"/>
</dbReference>
<evidence type="ECO:0000313" key="2">
    <source>
        <dbReference type="EMBL" id="SIN96123.1"/>
    </source>
</evidence>
<evidence type="ECO:0000256" key="1">
    <source>
        <dbReference type="SAM" id="Phobius"/>
    </source>
</evidence>
<feature type="transmembrane region" description="Helical" evidence="1">
    <location>
        <begin position="132"/>
        <end position="151"/>
    </location>
</feature>
<keyword evidence="3" id="KW-1185">Reference proteome</keyword>
<evidence type="ECO:0008006" key="4">
    <source>
        <dbReference type="Google" id="ProtNLM"/>
    </source>
</evidence>
<evidence type="ECO:0000313" key="3">
    <source>
        <dbReference type="Proteomes" id="UP000185221"/>
    </source>
</evidence>
<dbReference type="EMBL" id="FSRC01000002">
    <property type="protein sequence ID" value="SIN96123.1"/>
    <property type="molecule type" value="Genomic_DNA"/>
</dbReference>
<accession>A0A1N6FLF6</accession>
<name>A0A1N6FLF6_9BACT</name>